<comment type="caution">
    <text evidence="2">The sequence shown here is derived from an EMBL/GenBank/DDBJ whole genome shotgun (WGS) entry which is preliminary data.</text>
</comment>
<keyword evidence="3" id="KW-1185">Reference proteome</keyword>
<sequence>MDIRRATEGSHPTKQSIEPVHGQHDTFAEQQMHPSTQQNNVLNLSMNILKTFRSKEASTPTRWSLRPLDGRRNSFRE</sequence>
<feature type="compositionally biased region" description="Basic and acidic residues" evidence="1">
    <location>
        <begin position="68"/>
        <end position="77"/>
    </location>
</feature>
<evidence type="ECO:0000256" key="1">
    <source>
        <dbReference type="SAM" id="MobiDB-lite"/>
    </source>
</evidence>
<feature type="region of interest" description="Disordered" evidence="1">
    <location>
        <begin position="1"/>
        <end position="38"/>
    </location>
</feature>
<accession>A0A8X6JIG2</accession>
<gene>
    <name evidence="2" type="ORF">TNCT_396561</name>
</gene>
<reference evidence="2" key="1">
    <citation type="submission" date="2020-07" db="EMBL/GenBank/DDBJ databases">
        <title>Multicomponent nature underlies the extraordinary mechanical properties of spider dragline silk.</title>
        <authorList>
            <person name="Kono N."/>
            <person name="Nakamura H."/>
            <person name="Mori M."/>
            <person name="Yoshida Y."/>
            <person name="Ohtoshi R."/>
            <person name="Malay A.D."/>
            <person name="Moran D.A.P."/>
            <person name="Tomita M."/>
            <person name="Numata K."/>
            <person name="Arakawa K."/>
        </authorList>
    </citation>
    <scope>NUCLEOTIDE SEQUENCE</scope>
</reference>
<name>A0A8X6JIG2_TRICU</name>
<dbReference type="AlphaFoldDB" id="A0A8X6JIG2"/>
<proteinExistence type="predicted"/>
<feature type="region of interest" description="Disordered" evidence="1">
    <location>
        <begin position="55"/>
        <end position="77"/>
    </location>
</feature>
<feature type="compositionally biased region" description="Polar residues" evidence="1">
    <location>
        <begin position="28"/>
        <end position="38"/>
    </location>
</feature>
<protein>
    <submittedName>
        <fullName evidence="2">Uncharacterized protein</fullName>
    </submittedName>
</protein>
<evidence type="ECO:0000313" key="3">
    <source>
        <dbReference type="Proteomes" id="UP000887116"/>
    </source>
</evidence>
<dbReference type="EMBL" id="BMAO01028677">
    <property type="protein sequence ID" value="GFR26603.1"/>
    <property type="molecule type" value="Genomic_DNA"/>
</dbReference>
<organism evidence="2 3">
    <name type="scientific">Trichonephila clavata</name>
    <name type="common">Joro spider</name>
    <name type="synonym">Nephila clavata</name>
    <dbReference type="NCBI Taxonomy" id="2740835"/>
    <lineage>
        <taxon>Eukaryota</taxon>
        <taxon>Metazoa</taxon>
        <taxon>Ecdysozoa</taxon>
        <taxon>Arthropoda</taxon>
        <taxon>Chelicerata</taxon>
        <taxon>Arachnida</taxon>
        <taxon>Araneae</taxon>
        <taxon>Araneomorphae</taxon>
        <taxon>Entelegynae</taxon>
        <taxon>Araneoidea</taxon>
        <taxon>Nephilidae</taxon>
        <taxon>Trichonephila</taxon>
    </lineage>
</organism>
<dbReference type="Proteomes" id="UP000887116">
    <property type="component" value="Unassembled WGS sequence"/>
</dbReference>
<evidence type="ECO:0000313" key="2">
    <source>
        <dbReference type="EMBL" id="GFR26603.1"/>
    </source>
</evidence>